<reference evidence="16" key="1">
    <citation type="submission" date="2025-08" db="UniProtKB">
        <authorList>
            <consortium name="RefSeq"/>
        </authorList>
    </citation>
    <scope>IDENTIFICATION</scope>
    <source>
        <tissue evidence="16">Whole sample</tissue>
    </source>
</reference>
<evidence type="ECO:0000256" key="8">
    <source>
        <dbReference type="ARBA" id="ARBA00023157"/>
    </source>
</evidence>
<dbReference type="KEGG" id="cvn:111110143"/>
<dbReference type="AlphaFoldDB" id="A0A8B8BGY4"/>
<feature type="signal peptide" evidence="13">
    <location>
        <begin position="1"/>
        <end position="20"/>
    </location>
</feature>
<dbReference type="InterPro" id="IPR034182">
    <property type="entry name" value="Kexin/furin"/>
</dbReference>
<dbReference type="InterPro" id="IPR000209">
    <property type="entry name" value="Peptidase_S8/S53_dom"/>
</dbReference>
<keyword evidence="12" id="KW-1133">Transmembrane helix</keyword>
<evidence type="ECO:0000256" key="4">
    <source>
        <dbReference type="ARBA" id="ARBA00022729"/>
    </source>
</evidence>
<dbReference type="Gene3D" id="3.30.70.850">
    <property type="entry name" value="Peptidase S8, pro-domain"/>
    <property type="match status" value="1"/>
</dbReference>
<dbReference type="PANTHER" id="PTHR42884">
    <property type="entry name" value="PROPROTEIN CONVERTASE SUBTILISIN/KEXIN-RELATED"/>
    <property type="match status" value="1"/>
</dbReference>
<dbReference type="Gene3D" id="2.60.120.260">
    <property type="entry name" value="Galactose-binding domain-like"/>
    <property type="match status" value="1"/>
</dbReference>
<evidence type="ECO:0000256" key="2">
    <source>
        <dbReference type="ARBA" id="ARBA00022670"/>
    </source>
</evidence>
<keyword evidence="15" id="KW-1185">Reference proteome</keyword>
<feature type="chain" id="PRO_5034303731" evidence="13">
    <location>
        <begin position="21"/>
        <end position="648"/>
    </location>
</feature>
<dbReference type="InterPro" id="IPR002884">
    <property type="entry name" value="P_dom"/>
</dbReference>
<feature type="transmembrane region" description="Helical" evidence="12">
    <location>
        <begin position="601"/>
        <end position="624"/>
    </location>
</feature>
<feature type="domain" description="P/Homo B" evidence="14">
    <location>
        <begin position="427"/>
        <end position="569"/>
    </location>
</feature>
<dbReference type="PROSITE" id="PS51829">
    <property type="entry name" value="P_HOMO_B"/>
    <property type="match status" value="1"/>
</dbReference>
<name>A0A8B8BGY4_CRAVI</name>
<evidence type="ECO:0000313" key="16">
    <source>
        <dbReference type="RefSeq" id="XP_022302231.1"/>
    </source>
</evidence>
<comment type="similarity">
    <text evidence="1">Belongs to the peptidase S8 family. Furin subfamily.</text>
</comment>
<keyword evidence="4 13" id="KW-0732">Signal</keyword>
<proteinExistence type="inferred from homology"/>
<evidence type="ECO:0000259" key="14">
    <source>
        <dbReference type="PROSITE" id="PS51829"/>
    </source>
</evidence>
<dbReference type="Pfam" id="PF00082">
    <property type="entry name" value="Peptidase_S8"/>
    <property type="match status" value="1"/>
</dbReference>
<dbReference type="Gene3D" id="3.40.50.200">
    <property type="entry name" value="Peptidase S8/S53 domain"/>
    <property type="match status" value="1"/>
</dbReference>
<feature type="active site" description="Charge relay system" evidence="10 11">
    <location>
        <position position="360"/>
    </location>
</feature>
<organism evidence="15 16">
    <name type="scientific">Crassostrea virginica</name>
    <name type="common">Eastern oyster</name>
    <dbReference type="NCBI Taxonomy" id="6565"/>
    <lineage>
        <taxon>Eukaryota</taxon>
        <taxon>Metazoa</taxon>
        <taxon>Spiralia</taxon>
        <taxon>Lophotrochozoa</taxon>
        <taxon>Mollusca</taxon>
        <taxon>Bivalvia</taxon>
        <taxon>Autobranchia</taxon>
        <taxon>Pteriomorphia</taxon>
        <taxon>Ostreida</taxon>
        <taxon>Ostreoidea</taxon>
        <taxon>Ostreidae</taxon>
        <taxon>Crassostrea</taxon>
    </lineage>
</organism>
<dbReference type="InterPro" id="IPR015500">
    <property type="entry name" value="Peptidase_S8_subtilisin-rel"/>
</dbReference>
<evidence type="ECO:0000313" key="15">
    <source>
        <dbReference type="Proteomes" id="UP000694844"/>
    </source>
</evidence>
<dbReference type="GO" id="GO:0000139">
    <property type="term" value="C:Golgi membrane"/>
    <property type="evidence" value="ECO:0007669"/>
    <property type="project" value="TreeGrafter"/>
</dbReference>
<dbReference type="CDD" id="cd04059">
    <property type="entry name" value="Peptidases_S8_Protein_convertases_Kexins_Furin-like"/>
    <property type="match status" value="1"/>
</dbReference>
<dbReference type="Pfam" id="PF01483">
    <property type="entry name" value="P_proprotein"/>
    <property type="match status" value="1"/>
</dbReference>
<accession>A0A8B8BGY4</accession>
<sequence>MRISMIFLYCLISLNQYVSLNQRKPSDQFLVFVNGERTDALRIANKYGFRLMYEIFPKRFVFQRIEKNHDRRNFTRTRTASLLARESRVLYFQQQQYNIRVLRNSTVTFNDSKWKDMWYFNLNTTDVIPDQGFLRAWSKGYTGRGIKIAIVDNGVEINHPDLITNQITELAFNFMDGTTNPSPDSGASHGTKCAGIATAVANNGHCIVGAAYEAKFVALKMMDNIGSTSTSEAGALSYRINDIDIYTNSWGPVDRNGFHRPDSIVLQALENGINQGRNGKGSIFVWAAGNGGPDDNCNCDGYVNSIYTIAISGVGYDLYSAHYSEPCSVIMACTYGSDDLEYFVETTDLNGQCGRFTGTSTTAPMAAGILALTLQANMDLTWRDIQHLVVQTSKPHNLKGGIWKTNAAGIRYHEYYGFGLMDANALTEEARKWKGLPKFRKCSSILQTVNLNVNHLNAAEDIITSDGCNNTEKNYVEYLEHVQIHIKFSANHHKDTLLRIISPANTESQLLSGRPYDSGSGQLTWIFSSVHFWGELSKGNWTIRMSIPVNTNQGQLHAWQLHLYGTSVHPSFGPDNETEIDENGEVLQNSELDTGLSKLEIGMIIAAPVVVVIVVVCTIIICLIKCRKCKTITKKCGGAEVKPQQEKT</sequence>
<evidence type="ECO:0000256" key="9">
    <source>
        <dbReference type="ARBA" id="ARBA00023180"/>
    </source>
</evidence>
<keyword evidence="2 11" id="KW-0645">Protease</keyword>
<evidence type="ECO:0000256" key="12">
    <source>
        <dbReference type="SAM" id="Phobius"/>
    </source>
</evidence>
<dbReference type="OrthoDB" id="300641at2759"/>
<dbReference type="InterPro" id="IPR022398">
    <property type="entry name" value="Peptidase_S8_His-AS"/>
</dbReference>
<dbReference type="GO" id="GO:0004252">
    <property type="term" value="F:serine-type endopeptidase activity"/>
    <property type="evidence" value="ECO:0007669"/>
    <property type="project" value="UniProtKB-UniRule"/>
</dbReference>
<dbReference type="InterPro" id="IPR036852">
    <property type="entry name" value="Peptidase_S8/S53_dom_sf"/>
</dbReference>
<dbReference type="Proteomes" id="UP000694844">
    <property type="component" value="Chromosome 8"/>
</dbReference>
<keyword evidence="12" id="KW-0812">Transmembrane</keyword>
<keyword evidence="12" id="KW-0472">Membrane</keyword>
<evidence type="ECO:0000256" key="3">
    <source>
        <dbReference type="ARBA" id="ARBA00022685"/>
    </source>
</evidence>
<dbReference type="Pfam" id="PF16470">
    <property type="entry name" value="S8_pro-domain"/>
    <property type="match status" value="1"/>
</dbReference>
<evidence type="ECO:0000256" key="5">
    <source>
        <dbReference type="ARBA" id="ARBA00022801"/>
    </source>
</evidence>
<dbReference type="GO" id="GO:0016485">
    <property type="term" value="P:protein processing"/>
    <property type="evidence" value="ECO:0007669"/>
    <property type="project" value="TreeGrafter"/>
</dbReference>
<gene>
    <name evidence="16" type="primary">LOC111110143</name>
</gene>
<keyword evidence="5 11" id="KW-0378">Hydrolase</keyword>
<evidence type="ECO:0000256" key="6">
    <source>
        <dbReference type="ARBA" id="ARBA00022825"/>
    </source>
</evidence>
<dbReference type="PANTHER" id="PTHR42884:SF23">
    <property type="entry name" value="FURIN-LIKE PROTEASE 2"/>
    <property type="match status" value="1"/>
</dbReference>
<evidence type="ECO:0000256" key="1">
    <source>
        <dbReference type="ARBA" id="ARBA00005325"/>
    </source>
</evidence>
<dbReference type="GO" id="GO:0005802">
    <property type="term" value="C:trans-Golgi network"/>
    <property type="evidence" value="ECO:0007669"/>
    <property type="project" value="TreeGrafter"/>
</dbReference>
<dbReference type="SUPFAM" id="SSF52743">
    <property type="entry name" value="Subtilisin-like"/>
    <property type="match status" value="1"/>
</dbReference>
<keyword evidence="7" id="KW-0865">Zymogen</keyword>
<evidence type="ECO:0000256" key="11">
    <source>
        <dbReference type="PROSITE-ProRule" id="PRU01240"/>
    </source>
</evidence>
<evidence type="ECO:0000256" key="7">
    <source>
        <dbReference type="ARBA" id="ARBA00023145"/>
    </source>
</evidence>
<dbReference type="SUPFAM" id="SSF49785">
    <property type="entry name" value="Galactose-binding domain-like"/>
    <property type="match status" value="1"/>
</dbReference>
<dbReference type="PROSITE" id="PS00137">
    <property type="entry name" value="SUBTILASE_HIS"/>
    <property type="match status" value="1"/>
</dbReference>
<dbReference type="InterPro" id="IPR032815">
    <property type="entry name" value="S8_pro-domain"/>
</dbReference>
<keyword evidence="8" id="KW-1015">Disulfide bond</keyword>
<keyword evidence="3" id="KW-0165">Cleavage on pair of basic residues</keyword>
<dbReference type="InterPro" id="IPR038466">
    <property type="entry name" value="S8_pro-domain_sf"/>
</dbReference>
<evidence type="ECO:0000256" key="13">
    <source>
        <dbReference type="SAM" id="SignalP"/>
    </source>
</evidence>
<keyword evidence="9" id="KW-0325">Glycoprotein</keyword>
<dbReference type="RefSeq" id="XP_022302231.1">
    <property type="nucleotide sequence ID" value="XM_022446523.1"/>
</dbReference>
<dbReference type="InterPro" id="IPR008979">
    <property type="entry name" value="Galactose-bd-like_sf"/>
</dbReference>
<dbReference type="GeneID" id="111110143"/>
<feature type="active site" description="Charge relay system" evidence="10 11">
    <location>
        <position position="152"/>
    </location>
</feature>
<keyword evidence="6 11" id="KW-0720">Serine protease</keyword>
<dbReference type="PROSITE" id="PS51892">
    <property type="entry name" value="SUBTILASE"/>
    <property type="match status" value="1"/>
</dbReference>
<feature type="active site" description="Charge relay system" evidence="10 11">
    <location>
        <position position="189"/>
    </location>
</feature>
<protein>
    <submittedName>
        <fullName evidence="16">Proprotein convertase subtilisin/kexin type 6-like isoform X1</fullName>
    </submittedName>
</protein>
<evidence type="ECO:0000256" key="10">
    <source>
        <dbReference type="PIRSR" id="PIRSR615500-1"/>
    </source>
</evidence>
<dbReference type="PRINTS" id="PR00723">
    <property type="entry name" value="SUBTILISIN"/>
</dbReference>